<dbReference type="AlphaFoldDB" id="A0A2T6C7N7"/>
<evidence type="ECO:0000313" key="4">
    <source>
        <dbReference type="Proteomes" id="UP000244240"/>
    </source>
</evidence>
<dbReference type="Proteomes" id="UP000244240">
    <property type="component" value="Unassembled WGS sequence"/>
</dbReference>
<evidence type="ECO:0000313" key="3">
    <source>
        <dbReference type="EMBL" id="PTX64337.1"/>
    </source>
</evidence>
<dbReference type="InterPro" id="IPR029068">
    <property type="entry name" value="Glyas_Bleomycin-R_OHBP_Dase"/>
</dbReference>
<accession>A0A2T6C7N7</accession>
<sequence>MVSETIPLHVLRITDLNRSLTFYRDMLGFEPDWEDPERGTVRLVAPDGDRILLTSDPELDIRTLFAPETPPREPAEPEPAVPEERLEPESEEDQAAPDGGPDGEQAPNPEAEPVGSYDPFGEEEPKGQVGTYQILEANKEEPLRFPGENLEYFQERLAMYGLPDLLLEENPGVEQVLKIQDPDGYRIALYESLRLDDEEVIALYRKGPDLLEGAILGLENEDLEWETEEGETIRQLILQIVDFDLEMMQRIKWALAESGRKYTIPLYDPEEWAEKLHYASRPVQAELGMFRFVRDHVLSQLETVSGAMDRYLVSEHGNVEVRTMVQVAGESVREQVQTIMETRRRYGK</sequence>
<dbReference type="Gene3D" id="3.10.180.10">
    <property type="entry name" value="2,3-Dihydroxybiphenyl 1,2-Dioxygenase, domain 1"/>
    <property type="match status" value="1"/>
</dbReference>
<dbReference type="Gene3D" id="1.20.120.450">
    <property type="entry name" value="dinb family like domain"/>
    <property type="match status" value="1"/>
</dbReference>
<organism evidence="3 4">
    <name type="scientific">Melghirimyces profundicolus</name>
    <dbReference type="NCBI Taxonomy" id="1242148"/>
    <lineage>
        <taxon>Bacteria</taxon>
        <taxon>Bacillati</taxon>
        <taxon>Bacillota</taxon>
        <taxon>Bacilli</taxon>
        <taxon>Bacillales</taxon>
        <taxon>Thermoactinomycetaceae</taxon>
        <taxon>Melghirimyces</taxon>
    </lineage>
</organism>
<feature type="region of interest" description="Disordered" evidence="1">
    <location>
        <begin position="54"/>
        <end position="126"/>
    </location>
</feature>
<reference evidence="3 4" key="1">
    <citation type="submission" date="2018-04" db="EMBL/GenBank/DDBJ databases">
        <title>Genomic Encyclopedia of Archaeal and Bacterial Type Strains, Phase II (KMG-II): from individual species to whole genera.</title>
        <authorList>
            <person name="Goeker M."/>
        </authorList>
    </citation>
    <scope>NUCLEOTIDE SEQUENCE [LARGE SCALE GENOMIC DNA]</scope>
    <source>
        <strain evidence="3 4">DSM 45787</strain>
    </source>
</reference>
<evidence type="ECO:0000256" key="1">
    <source>
        <dbReference type="SAM" id="MobiDB-lite"/>
    </source>
</evidence>
<name>A0A2T6C7N7_9BACL</name>
<dbReference type="Pfam" id="PF00903">
    <property type="entry name" value="Glyoxalase"/>
    <property type="match status" value="1"/>
</dbReference>
<gene>
    <name evidence="3" type="ORF">C8P63_103122</name>
</gene>
<dbReference type="SUPFAM" id="SSF54593">
    <property type="entry name" value="Glyoxalase/Bleomycin resistance protein/Dihydroxybiphenyl dioxygenase"/>
    <property type="match status" value="1"/>
</dbReference>
<feature type="domain" description="Glyoxalase/fosfomycin resistance/dioxygenase" evidence="2">
    <location>
        <begin position="10"/>
        <end position="55"/>
    </location>
</feature>
<keyword evidence="4" id="KW-1185">Reference proteome</keyword>
<dbReference type="InterPro" id="IPR004360">
    <property type="entry name" value="Glyas_Fos-R_dOase_dom"/>
</dbReference>
<proteinExistence type="predicted"/>
<evidence type="ECO:0000259" key="2">
    <source>
        <dbReference type="Pfam" id="PF00903"/>
    </source>
</evidence>
<protein>
    <recommendedName>
        <fullName evidence="2">Glyoxalase/fosfomycin resistance/dioxygenase domain-containing protein</fullName>
    </recommendedName>
</protein>
<dbReference type="InterPro" id="IPR034660">
    <property type="entry name" value="DinB/YfiT-like"/>
</dbReference>
<comment type="caution">
    <text evidence="3">The sequence shown here is derived from an EMBL/GenBank/DDBJ whole genome shotgun (WGS) entry which is preliminary data.</text>
</comment>
<dbReference type="SUPFAM" id="SSF109854">
    <property type="entry name" value="DinB/YfiT-like putative metalloenzymes"/>
    <property type="match status" value="1"/>
</dbReference>
<dbReference type="EMBL" id="QBKR01000003">
    <property type="protein sequence ID" value="PTX64337.1"/>
    <property type="molecule type" value="Genomic_DNA"/>
</dbReference>